<evidence type="ECO:0000259" key="4">
    <source>
        <dbReference type="PROSITE" id="PS51071"/>
    </source>
</evidence>
<dbReference type="InterPro" id="IPR047640">
    <property type="entry name" value="RpiR-like"/>
</dbReference>
<evidence type="ECO:0000256" key="3">
    <source>
        <dbReference type="ARBA" id="ARBA00023163"/>
    </source>
</evidence>
<dbReference type="PROSITE" id="PS51071">
    <property type="entry name" value="HTH_RPIR"/>
    <property type="match status" value="1"/>
</dbReference>
<keyword evidence="2" id="KW-0238">DNA-binding</keyword>
<dbReference type="Pfam" id="PF01380">
    <property type="entry name" value="SIS"/>
    <property type="match status" value="1"/>
</dbReference>
<keyword evidence="1" id="KW-0805">Transcription regulation</keyword>
<feature type="domain" description="SIS" evidence="5">
    <location>
        <begin position="126"/>
        <end position="265"/>
    </location>
</feature>
<evidence type="ECO:0000313" key="7">
    <source>
        <dbReference type="Proteomes" id="UP000315400"/>
    </source>
</evidence>
<sequence>MTAHSSPLLARISTERDRLPPSEGKVADRILAQPHTVINQPIARIAAQAGVSEPSVVRFCQRLGYRGIQSFKLALTRSLATTQPAGVMDVASNEPLEGLAAKVMDRQIATLIQTRNNLDHQALERAIGLLANASRIELYGHGASGLVAEDAQHKFFRLGSPVAAYTDPHNHAISAAIIPPDAVIIAISHTGRSRDLLDSLAIAQQRGIPIIGLTRPGTPLAQLATVRLHVEVDEDTDVYTPMLSRLTHLALLDVLAVGVALRAGAAGRERLGQIKTVLNARR</sequence>
<dbReference type="InterPro" id="IPR009057">
    <property type="entry name" value="Homeodomain-like_sf"/>
</dbReference>
<dbReference type="Proteomes" id="UP000315400">
    <property type="component" value="Unassembled WGS sequence"/>
</dbReference>
<dbReference type="Gene3D" id="1.10.10.10">
    <property type="entry name" value="Winged helix-like DNA-binding domain superfamily/Winged helix DNA-binding domain"/>
    <property type="match status" value="1"/>
</dbReference>
<dbReference type="InterPro" id="IPR001347">
    <property type="entry name" value="SIS_dom"/>
</dbReference>
<dbReference type="GO" id="GO:0097367">
    <property type="term" value="F:carbohydrate derivative binding"/>
    <property type="evidence" value="ECO:0007669"/>
    <property type="project" value="InterPro"/>
</dbReference>
<gene>
    <name evidence="6" type="ORF">FKY71_02900</name>
</gene>
<feature type="domain" description="HTH rpiR-type" evidence="4">
    <location>
        <begin position="6"/>
        <end position="82"/>
    </location>
</feature>
<dbReference type="EMBL" id="VIFK01000010">
    <property type="protein sequence ID" value="TQF00536.1"/>
    <property type="molecule type" value="Genomic_DNA"/>
</dbReference>
<dbReference type="GO" id="GO:1901135">
    <property type="term" value="P:carbohydrate derivative metabolic process"/>
    <property type="evidence" value="ECO:0007669"/>
    <property type="project" value="InterPro"/>
</dbReference>
<dbReference type="InterPro" id="IPR000281">
    <property type="entry name" value="HTH_RpiR"/>
</dbReference>
<dbReference type="Pfam" id="PF01418">
    <property type="entry name" value="HTH_6"/>
    <property type="match status" value="1"/>
</dbReference>
<dbReference type="PANTHER" id="PTHR30514">
    <property type="entry name" value="GLUCOKINASE"/>
    <property type="match status" value="1"/>
</dbReference>
<protein>
    <submittedName>
        <fullName evidence="6">SIS domain-containing protein</fullName>
    </submittedName>
</protein>
<evidence type="ECO:0000313" key="6">
    <source>
        <dbReference type="EMBL" id="TQF00536.1"/>
    </source>
</evidence>
<dbReference type="InterPro" id="IPR035472">
    <property type="entry name" value="RpiR-like_SIS"/>
</dbReference>
<dbReference type="CDD" id="cd05013">
    <property type="entry name" value="SIS_RpiR"/>
    <property type="match status" value="1"/>
</dbReference>
<reference evidence="6 7" key="1">
    <citation type="submission" date="2019-06" db="EMBL/GenBank/DDBJ databases">
        <title>Metagenome assembled Genome of Spiribacter salinus SL48-SHIP from the microbial mat of Salt Lake 48 (Novosibirsk region, Russia).</title>
        <authorList>
            <person name="Shipova A."/>
            <person name="Rozanov A.S."/>
            <person name="Bryanskaya A.V."/>
            <person name="Peltek S.E."/>
        </authorList>
    </citation>
    <scope>NUCLEOTIDE SEQUENCE [LARGE SCALE GENOMIC DNA]</scope>
    <source>
        <strain evidence="6">SL48-SHIP-2</strain>
    </source>
</reference>
<proteinExistence type="predicted"/>
<dbReference type="SUPFAM" id="SSF53697">
    <property type="entry name" value="SIS domain"/>
    <property type="match status" value="1"/>
</dbReference>
<dbReference type="AlphaFoldDB" id="A0A540VUU5"/>
<dbReference type="InterPro" id="IPR036388">
    <property type="entry name" value="WH-like_DNA-bd_sf"/>
</dbReference>
<dbReference type="GO" id="GO:0003677">
    <property type="term" value="F:DNA binding"/>
    <property type="evidence" value="ECO:0007669"/>
    <property type="project" value="UniProtKB-KW"/>
</dbReference>
<comment type="caution">
    <text evidence="6">The sequence shown here is derived from an EMBL/GenBank/DDBJ whole genome shotgun (WGS) entry which is preliminary data.</text>
</comment>
<keyword evidence="3" id="KW-0804">Transcription</keyword>
<organism evidence="6 7">
    <name type="scientific">Spiribacter salinus</name>
    <dbReference type="NCBI Taxonomy" id="1335746"/>
    <lineage>
        <taxon>Bacteria</taxon>
        <taxon>Pseudomonadati</taxon>
        <taxon>Pseudomonadota</taxon>
        <taxon>Gammaproteobacteria</taxon>
        <taxon>Chromatiales</taxon>
        <taxon>Ectothiorhodospiraceae</taxon>
        <taxon>Spiribacter</taxon>
    </lineage>
</organism>
<name>A0A540VUU5_9GAMM</name>
<dbReference type="SUPFAM" id="SSF46689">
    <property type="entry name" value="Homeodomain-like"/>
    <property type="match status" value="1"/>
</dbReference>
<evidence type="ECO:0000256" key="2">
    <source>
        <dbReference type="ARBA" id="ARBA00023125"/>
    </source>
</evidence>
<dbReference type="GO" id="GO:0003700">
    <property type="term" value="F:DNA-binding transcription factor activity"/>
    <property type="evidence" value="ECO:0007669"/>
    <property type="project" value="InterPro"/>
</dbReference>
<dbReference type="Gene3D" id="3.40.50.10490">
    <property type="entry name" value="Glucose-6-phosphate isomerase like protein, domain 1"/>
    <property type="match status" value="1"/>
</dbReference>
<evidence type="ECO:0000259" key="5">
    <source>
        <dbReference type="PROSITE" id="PS51464"/>
    </source>
</evidence>
<dbReference type="PROSITE" id="PS51464">
    <property type="entry name" value="SIS"/>
    <property type="match status" value="1"/>
</dbReference>
<dbReference type="PANTHER" id="PTHR30514:SF1">
    <property type="entry name" value="HTH-TYPE TRANSCRIPTIONAL REGULATOR HEXR-RELATED"/>
    <property type="match status" value="1"/>
</dbReference>
<accession>A0A540VUU5</accession>
<dbReference type="STRING" id="1260251.SPISAL_03585"/>
<dbReference type="InterPro" id="IPR046348">
    <property type="entry name" value="SIS_dom_sf"/>
</dbReference>
<evidence type="ECO:0000256" key="1">
    <source>
        <dbReference type="ARBA" id="ARBA00023015"/>
    </source>
</evidence>